<dbReference type="PANTHER" id="PTHR43163:SF6">
    <property type="entry name" value="DIPEPTIDE TRANSPORT SYSTEM PERMEASE PROTEIN DPPB-RELATED"/>
    <property type="match status" value="1"/>
</dbReference>
<evidence type="ECO:0000256" key="5">
    <source>
        <dbReference type="ARBA" id="ARBA00022989"/>
    </source>
</evidence>
<comment type="similarity">
    <text evidence="7">Belongs to the binding-protein-dependent transport system permease family.</text>
</comment>
<keyword evidence="4 7" id="KW-0812">Transmembrane</keyword>
<keyword evidence="10" id="KW-1185">Reference proteome</keyword>
<evidence type="ECO:0000256" key="7">
    <source>
        <dbReference type="RuleBase" id="RU363032"/>
    </source>
</evidence>
<reference evidence="10" key="1">
    <citation type="journal article" date="2019" name="Int. J. Syst. Evol. Microbiol.">
        <title>The Global Catalogue of Microorganisms (GCM) 10K type strain sequencing project: providing services to taxonomists for standard genome sequencing and annotation.</title>
        <authorList>
            <consortium name="The Broad Institute Genomics Platform"/>
            <consortium name="The Broad Institute Genome Sequencing Center for Infectious Disease"/>
            <person name="Wu L."/>
            <person name="Ma J."/>
        </authorList>
    </citation>
    <scope>NUCLEOTIDE SEQUENCE [LARGE SCALE GENOMIC DNA]</scope>
    <source>
        <strain evidence="10">CGMCC 4.7682</strain>
    </source>
</reference>
<evidence type="ECO:0000256" key="6">
    <source>
        <dbReference type="ARBA" id="ARBA00023136"/>
    </source>
</evidence>
<feature type="transmembrane region" description="Helical" evidence="7">
    <location>
        <begin position="177"/>
        <end position="197"/>
    </location>
</feature>
<dbReference type="InterPro" id="IPR045621">
    <property type="entry name" value="BPD_transp_1_N"/>
</dbReference>
<sequence length="316" mass="33300">MLVLLVKRLALAVPALFGVSLVSFLLLNVLPGDPLAGVVGPGSTQAERDALAHQLGLDRSLPGQYLVWLKGVFHGDLGFSLPRGRPVAELISTAFPATMILAAAAAVLGLGIGILLGSLAARSAHRWPDRVVSSGAVLGLSVPNYWASILLIILFSSTLGWFPPSGMHGAAGGFADLVQHLVLPALAASCVTAGLSAKMTRASLLEKLGEDFVQTLRAQGVRNWRILVHVAKNAAPPILAVSGLQIGYLLGGSVLVETIFNWPGLGQLMYHAIAERDLRVVQGSVLVIAVTFVVITLVVDLLQFAFNPRLRRGVRS</sequence>
<feature type="transmembrane region" description="Helical" evidence="7">
    <location>
        <begin position="9"/>
        <end position="30"/>
    </location>
</feature>
<dbReference type="Proteomes" id="UP001595764">
    <property type="component" value="Unassembled WGS sequence"/>
</dbReference>
<organism evidence="9 10">
    <name type="scientific">Amycolatopsis halotolerans</name>
    <dbReference type="NCBI Taxonomy" id="330083"/>
    <lineage>
        <taxon>Bacteria</taxon>
        <taxon>Bacillati</taxon>
        <taxon>Actinomycetota</taxon>
        <taxon>Actinomycetes</taxon>
        <taxon>Pseudonocardiales</taxon>
        <taxon>Pseudonocardiaceae</taxon>
        <taxon>Amycolatopsis</taxon>
    </lineage>
</organism>
<dbReference type="SUPFAM" id="SSF161098">
    <property type="entry name" value="MetI-like"/>
    <property type="match status" value="1"/>
</dbReference>
<dbReference type="InterPro" id="IPR000515">
    <property type="entry name" value="MetI-like"/>
</dbReference>
<dbReference type="RefSeq" id="WP_377867688.1">
    <property type="nucleotide sequence ID" value="NZ_JBHMAY010000001.1"/>
</dbReference>
<comment type="subcellular location">
    <subcellularLocation>
        <location evidence="1 7">Cell membrane</location>
        <topology evidence="1 7">Multi-pass membrane protein</topology>
    </subcellularLocation>
</comment>
<comment type="caution">
    <text evidence="9">The sequence shown here is derived from an EMBL/GenBank/DDBJ whole genome shotgun (WGS) entry which is preliminary data.</text>
</comment>
<dbReference type="Gene3D" id="1.10.3720.10">
    <property type="entry name" value="MetI-like"/>
    <property type="match status" value="1"/>
</dbReference>
<feature type="transmembrane region" description="Helical" evidence="7">
    <location>
        <begin position="94"/>
        <end position="119"/>
    </location>
</feature>
<feature type="transmembrane region" description="Helical" evidence="7">
    <location>
        <begin position="280"/>
        <end position="306"/>
    </location>
</feature>
<keyword evidence="6 7" id="KW-0472">Membrane</keyword>
<dbReference type="Pfam" id="PF00528">
    <property type="entry name" value="BPD_transp_1"/>
    <property type="match status" value="1"/>
</dbReference>
<evidence type="ECO:0000313" key="10">
    <source>
        <dbReference type="Proteomes" id="UP001595764"/>
    </source>
</evidence>
<feature type="transmembrane region" description="Helical" evidence="7">
    <location>
        <begin position="238"/>
        <end position="260"/>
    </location>
</feature>
<evidence type="ECO:0000256" key="4">
    <source>
        <dbReference type="ARBA" id="ARBA00022692"/>
    </source>
</evidence>
<dbReference type="Pfam" id="PF19300">
    <property type="entry name" value="BPD_transp_1_N"/>
    <property type="match status" value="1"/>
</dbReference>
<evidence type="ECO:0000259" key="8">
    <source>
        <dbReference type="PROSITE" id="PS50928"/>
    </source>
</evidence>
<gene>
    <name evidence="9" type="ORF">ACFORO_05820</name>
</gene>
<evidence type="ECO:0000313" key="9">
    <source>
        <dbReference type="EMBL" id="MFC3509672.1"/>
    </source>
</evidence>
<dbReference type="CDD" id="cd06261">
    <property type="entry name" value="TM_PBP2"/>
    <property type="match status" value="1"/>
</dbReference>
<name>A0ABV7QCW1_9PSEU</name>
<keyword evidence="3" id="KW-1003">Cell membrane</keyword>
<accession>A0ABV7QCW1</accession>
<dbReference type="EMBL" id="JBHRWI010000006">
    <property type="protein sequence ID" value="MFC3509672.1"/>
    <property type="molecule type" value="Genomic_DNA"/>
</dbReference>
<evidence type="ECO:0000256" key="1">
    <source>
        <dbReference type="ARBA" id="ARBA00004651"/>
    </source>
</evidence>
<feature type="domain" description="ABC transmembrane type-1" evidence="8">
    <location>
        <begin position="95"/>
        <end position="303"/>
    </location>
</feature>
<protein>
    <submittedName>
        <fullName evidence="9">ABC transporter permease</fullName>
    </submittedName>
</protein>
<evidence type="ECO:0000256" key="2">
    <source>
        <dbReference type="ARBA" id="ARBA00022448"/>
    </source>
</evidence>
<dbReference type="PROSITE" id="PS50928">
    <property type="entry name" value="ABC_TM1"/>
    <property type="match status" value="1"/>
</dbReference>
<dbReference type="InterPro" id="IPR035906">
    <property type="entry name" value="MetI-like_sf"/>
</dbReference>
<feature type="transmembrane region" description="Helical" evidence="7">
    <location>
        <begin position="131"/>
        <end position="157"/>
    </location>
</feature>
<proteinExistence type="inferred from homology"/>
<keyword evidence="2 7" id="KW-0813">Transport</keyword>
<dbReference type="PANTHER" id="PTHR43163">
    <property type="entry name" value="DIPEPTIDE TRANSPORT SYSTEM PERMEASE PROTEIN DPPB-RELATED"/>
    <property type="match status" value="1"/>
</dbReference>
<evidence type="ECO:0000256" key="3">
    <source>
        <dbReference type="ARBA" id="ARBA00022475"/>
    </source>
</evidence>
<keyword evidence="5 7" id="KW-1133">Transmembrane helix</keyword>